<evidence type="ECO:0000256" key="2">
    <source>
        <dbReference type="ARBA" id="ARBA00023136"/>
    </source>
</evidence>
<reference evidence="4" key="1">
    <citation type="submission" date="2021-04" db="EMBL/GenBank/DDBJ databases">
        <title>The complete genome sequence of Caulobacter sp. S6.</title>
        <authorList>
            <person name="Tang Y."/>
            <person name="Ouyang W."/>
            <person name="Liu Q."/>
            <person name="Huang B."/>
            <person name="Guo Z."/>
            <person name="Lei P."/>
        </authorList>
    </citation>
    <scope>NUCLEOTIDE SEQUENCE</scope>
    <source>
        <strain evidence="4">S6</strain>
    </source>
</reference>
<comment type="subcellular location">
    <subcellularLocation>
        <location evidence="1">Cell outer membrane</location>
    </subcellularLocation>
</comment>
<proteinExistence type="predicted"/>
<dbReference type="GO" id="GO:0009279">
    <property type="term" value="C:cell outer membrane"/>
    <property type="evidence" value="ECO:0007669"/>
    <property type="project" value="UniProtKB-SubCell"/>
</dbReference>
<keyword evidence="3" id="KW-0998">Cell outer membrane</keyword>
<dbReference type="AlphaFoldDB" id="A0A975FWB4"/>
<organism evidence="4 5">
    <name type="scientific">Phenylobacterium montanum</name>
    <dbReference type="NCBI Taxonomy" id="2823693"/>
    <lineage>
        <taxon>Bacteria</taxon>
        <taxon>Pseudomonadati</taxon>
        <taxon>Pseudomonadota</taxon>
        <taxon>Alphaproteobacteria</taxon>
        <taxon>Caulobacterales</taxon>
        <taxon>Caulobacteraceae</taxon>
        <taxon>Phenylobacterium</taxon>
    </lineage>
</organism>
<evidence type="ECO:0000256" key="3">
    <source>
        <dbReference type="ARBA" id="ARBA00023237"/>
    </source>
</evidence>
<gene>
    <name evidence="4" type="ORF">KCG34_15455</name>
</gene>
<evidence type="ECO:0000313" key="5">
    <source>
        <dbReference type="Proteomes" id="UP000676409"/>
    </source>
</evidence>
<dbReference type="KEGG" id="caul:KCG34_15455"/>
<keyword evidence="2" id="KW-0472">Membrane</keyword>
<dbReference type="Proteomes" id="UP000676409">
    <property type="component" value="Chromosome"/>
</dbReference>
<name>A0A975FWB4_9CAUL</name>
<evidence type="ECO:0000313" key="4">
    <source>
        <dbReference type="EMBL" id="QUD86485.1"/>
    </source>
</evidence>
<sequence>MTTALSLAPAATAGAPASPYQFDVAVAPGDGAGLKANADLNAQFTTLQTSLQLGLEANPNLVRSDPLALAPQASASRETLGLNAAWVGPGAARLDLQVGEKLDQAWATPAFLASGGHQVDTDDLTARLDLSLTPLKAVDLTVGGGAEQRNILDTALAQAAAPESQRLFATATQDAHAGLKWRLTSWLSLNAGGKLEMADAQWRGPSTSGGATAAGLTYAFIEPSVDGAVTLPGKGQLDLSLTRAVSPIDAGAFATFAATEDRAASARFGPNREWRYRLSFDQKLAAMKLSAAVTQARIESATELGPVGADTQAPVAVTGGERQQVDLDLSAPLAAIGLPSLTLTSSGTWRNSRLRDPFTGEMRRASAESPQTAKIALVQSLAGLKARWGLEGQFGGDLALYQMSQISRVSVDDSLGGFVEYAPGSFALRLQVDGLYGGGRQTTDTIFAGPRANGFVERVDHHVDDGQAVRLVLKKAL</sequence>
<evidence type="ECO:0000256" key="1">
    <source>
        <dbReference type="ARBA" id="ARBA00004442"/>
    </source>
</evidence>
<evidence type="ECO:0008006" key="6">
    <source>
        <dbReference type="Google" id="ProtNLM"/>
    </source>
</evidence>
<dbReference type="RefSeq" id="WP_211936537.1">
    <property type="nucleotide sequence ID" value="NZ_CP073078.1"/>
</dbReference>
<dbReference type="Gene3D" id="2.40.170.20">
    <property type="entry name" value="TonB-dependent receptor, beta-barrel domain"/>
    <property type="match status" value="1"/>
</dbReference>
<keyword evidence="5" id="KW-1185">Reference proteome</keyword>
<accession>A0A975FWB4</accession>
<protein>
    <recommendedName>
        <fullName evidence="6">TonB-dependent receptor</fullName>
    </recommendedName>
</protein>
<dbReference type="EMBL" id="CP073078">
    <property type="protein sequence ID" value="QUD86485.1"/>
    <property type="molecule type" value="Genomic_DNA"/>
</dbReference>
<dbReference type="InterPro" id="IPR036942">
    <property type="entry name" value="Beta-barrel_TonB_sf"/>
</dbReference>
<dbReference type="SUPFAM" id="SSF56935">
    <property type="entry name" value="Porins"/>
    <property type="match status" value="1"/>
</dbReference>